<protein>
    <submittedName>
        <fullName evidence="1">Uncharacterized protein</fullName>
    </submittedName>
</protein>
<dbReference type="EMBL" id="CABDVU010000002">
    <property type="protein sequence ID" value="VTN16859.1"/>
    <property type="molecule type" value="Genomic_DNA"/>
</dbReference>
<name>A0A4U9DCG8_RAOTE</name>
<reference evidence="1 2" key="1">
    <citation type="submission" date="2019-04" db="EMBL/GenBank/DDBJ databases">
        <authorList>
            <consortium name="Pathogen Informatics"/>
        </authorList>
    </citation>
    <scope>NUCLEOTIDE SEQUENCE [LARGE SCALE GENOMIC DNA]</scope>
    <source>
        <strain evidence="1 2">NCTC9185</strain>
    </source>
</reference>
<proteinExistence type="predicted"/>
<dbReference type="Proteomes" id="UP000339249">
    <property type="component" value="Unassembled WGS sequence"/>
</dbReference>
<evidence type="ECO:0000313" key="1">
    <source>
        <dbReference type="EMBL" id="VTN16859.1"/>
    </source>
</evidence>
<dbReference type="AlphaFoldDB" id="A0A4U9DCG8"/>
<evidence type="ECO:0000313" key="2">
    <source>
        <dbReference type="Proteomes" id="UP000339249"/>
    </source>
</evidence>
<sequence length="47" mass="5209">MRSKEAHKICICLSCIEEPYLHSLIEKKGKNIAVITAEIRPVASALT</sequence>
<accession>A0A4U9DCG8</accession>
<organism evidence="1 2">
    <name type="scientific">Raoultella terrigena</name>
    <name type="common">Klebsiella terrigena</name>
    <dbReference type="NCBI Taxonomy" id="577"/>
    <lineage>
        <taxon>Bacteria</taxon>
        <taxon>Pseudomonadati</taxon>
        <taxon>Pseudomonadota</taxon>
        <taxon>Gammaproteobacteria</taxon>
        <taxon>Enterobacterales</taxon>
        <taxon>Enterobacteriaceae</taxon>
        <taxon>Klebsiella/Raoultella group</taxon>
        <taxon>Raoultella</taxon>
    </lineage>
</organism>
<gene>
    <name evidence="1" type="ORF">NCTC9185_08014</name>
</gene>